<comment type="caution">
    <text evidence="8">The sequence shown here is derived from an EMBL/GenBank/DDBJ whole genome shotgun (WGS) entry which is preliminary data.</text>
</comment>
<dbReference type="PANTHER" id="PTHR33545:SF5">
    <property type="entry name" value="UPF0750 MEMBRANE PROTEIN YITT"/>
    <property type="match status" value="1"/>
</dbReference>
<dbReference type="Proteomes" id="UP001207605">
    <property type="component" value="Unassembled WGS sequence"/>
</dbReference>
<dbReference type="CDD" id="cd16380">
    <property type="entry name" value="YitT_C"/>
    <property type="match status" value="1"/>
</dbReference>
<keyword evidence="4 6" id="KW-1133">Transmembrane helix</keyword>
<keyword evidence="9" id="KW-1185">Reference proteome</keyword>
<dbReference type="InterPro" id="IPR019264">
    <property type="entry name" value="DUF2179"/>
</dbReference>
<evidence type="ECO:0000256" key="5">
    <source>
        <dbReference type="ARBA" id="ARBA00023136"/>
    </source>
</evidence>
<evidence type="ECO:0000256" key="4">
    <source>
        <dbReference type="ARBA" id="ARBA00022989"/>
    </source>
</evidence>
<gene>
    <name evidence="8" type="ORF">OCV65_10235</name>
</gene>
<protein>
    <submittedName>
        <fullName evidence="8">YitT family protein</fullName>
    </submittedName>
</protein>
<feature type="transmembrane region" description="Helical" evidence="6">
    <location>
        <begin position="150"/>
        <end position="173"/>
    </location>
</feature>
<accession>A0ABT2S7N7</accession>
<evidence type="ECO:0000259" key="7">
    <source>
        <dbReference type="Pfam" id="PF10035"/>
    </source>
</evidence>
<organism evidence="8 9">
    <name type="scientific">Dorea ammoniilytica</name>
    <dbReference type="NCBI Taxonomy" id="2981788"/>
    <lineage>
        <taxon>Bacteria</taxon>
        <taxon>Bacillati</taxon>
        <taxon>Bacillota</taxon>
        <taxon>Clostridia</taxon>
        <taxon>Lachnospirales</taxon>
        <taxon>Lachnospiraceae</taxon>
        <taxon>Dorea</taxon>
    </lineage>
</organism>
<dbReference type="PANTHER" id="PTHR33545">
    <property type="entry name" value="UPF0750 MEMBRANE PROTEIN YITT-RELATED"/>
    <property type="match status" value="1"/>
</dbReference>
<reference evidence="8 9" key="1">
    <citation type="journal article" date="2021" name="ISME Commun">
        <title>Automated analysis of genomic sequences facilitates high-throughput and comprehensive description of bacteria.</title>
        <authorList>
            <person name="Hitch T.C.A."/>
        </authorList>
    </citation>
    <scope>NUCLEOTIDE SEQUENCE [LARGE SCALE GENOMIC DNA]</scope>
    <source>
        <strain evidence="8 9">Sanger_02</strain>
    </source>
</reference>
<evidence type="ECO:0000256" key="1">
    <source>
        <dbReference type="ARBA" id="ARBA00004651"/>
    </source>
</evidence>
<keyword evidence="3 6" id="KW-0812">Transmembrane</keyword>
<evidence type="ECO:0000313" key="9">
    <source>
        <dbReference type="Proteomes" id="UP001207605"/>
    </source>
</evidence>
<dbReference type="Pfam" id="PF10035">
    <property type="entry name" value="DUF2179"/>
    <property type="match status" value="1"/>
</dbReference>
<dbReference type="InterPro" id="IPR015867">
    <property type="entry name" value="N-reg_PII/ATP_PRibTrfase_C"/>
</dbReference>
<dbReference type="EMBL" id="JAOQJV010000014">
    <property type="protein sequence ID" value="MCU6700605.1"/>
    <property type="molecule type" value="Genomic_DNA"/>
</dbReference>
<feature type="domain" description="DUF2179" evidence="7">
    <location>
        <begin position="226"/>
        <end position="280"/>
    </location>
</feature>
<dbReference type="PIRSF" id="PIRSF006483">
    <property type="entry name" value="Membrane_protein_YitT"/>
    <property type="match status" value="1"/>
</dbReference>
<dbReference type="Gene3D" id="3.30.70.120">
    <property type="match status" value="1"/>
</dbReference>
<dbReference type="InterPro" id="IPR003740">
    <property type="entry name" value="YitT"/>
</dbReference>
<feature type="transmembrane region" description="Helical" evidence="6">
    <location>
        <begin position="179"/>
        <end position="201"/>
    </location>
</feature>
<evidence type="ECO:0000256" key="3">
    <source>
        <dbReference type="ARBA" id="ARBA00022692"/>
    </source>
</evidence>
<feature type="transmembrane region" description="Helical" evidence="6">
    <location>
        <begin position="80"/>
        <end position="98"/>
    </location>
</feature>
<evidence type="ECO:0000256" key="2">
    <source>
        <dbReference type="ARBA" id="ARBA00022475"/>
    </source>
</evidence>
<name>A0ABT2S7N7_9FIRM</name>
<feature type="transmembrane region" description="Helical" evidence="6">
    <location>
        <begin position="44"/>
        <end position="68"/>
    </location>
</feature>
<sequence>MMENAKVKDWVLDIGADLIGGILIAVGIYNFALHANFPVAGFSGIAIILYHIFGLPIGIGTILLNVPVSIFCYKFLGKGFFFRSVKSMVISSLLMDYVAPLFPVYDGERLLAALCMGVLCGLGYALIFMRDSSTGGQDFITVSIRKIRPHLTLGVLTMIFDSTTILLGTLIVFHEIDGLLYGIIVTFLISTVMDHFMYGIYKGKLTFVVTEHGKAVVDAIDKISGRGATIVKGVGGYSLKEKDIVLCACNNKEMYQIKRRVHEIDPDAFTMIVESNEVVGEGFQEGSFD</sequence>
<comment type="subcellular location">
    <subcellularLocation>
        <location evidence="1">Cell membrane</location>
        <topology evidence="1">Multi-pass membrane protein</topology>
    </subcellularLocation>
</comment>
<evidence type="ECO:0000313" key="8">
    <source>
        <dbReference type="EMBL" id="MCU6700605.1"/>
    </source>
</evidence>
<keyword evidence="5 6" id="KW-0472">Membrane</keyword>
<feature type="transmembrane region" description="Helical" evidence="6">
    <location>
        <begin position="12"/>
        <end position="32"/>
    </location>
</feature>
<dbReference type="Pfam" id="PF02588">
    <property type="entry name" value="YitT_membrane"/>
    <property type="match status" value="1"/>
</dbReference>
<feature type="transmembrane region" description="Helical" evidence="6">
    <location>
        <begin position="110"/>
        <end position="129"/>
    </location>
</feature>
<keyword evidence="2" id="KW-1003">Cell membrane</keyword>
<evidence type="ECO:0000256" key="6">
    <source>
        <dbReference type="SAM" id="Phobius"/>
    </source>
</evidence>
<proteinExistence type="predicted"/>
<dbReference type="InterPro" id="IPR051461">
    <property type="entry name" value="UPF0750_membrane"/>
</dbReference>